<dbReference type="SUPFAM" id="SSF100895">
    <property type="entry name" value="Kazal-type serine protease inhibitors"/>
    <property type="match status" value="2"/>
</dbReference>
<dbReference type="Gene3D" id="3.30.60.30">
    <property type="match status" value="2"/>
</dbReference>
<evidence type="ECO:0000256" key="2">
    <source>
        <dbReference type="SAM" id="SignalP"/>
    </source>
</evidence>
<dbReference type="PANTHER" id="PTHR21131">
    <property type="entry name" value="SERINE-TYPE ENDOPEPTIDASE INHIBITOR"/>
    <property type="match status" value="1"/>
</dbReference>
<dbReference type="InterPro" id="IPR002350">
    <property type="entry name" value="Kazal_dom"/>
</dbReference>
<dbReference type="SMART" id="SM00280">
    <property type="entry name" value="KAZAL"/>
    <property type="match status" value="2"/>
</dbReference>
<evidence type="ECO:0000256" key="1">
    <source>
        <dbReference type="SAM" id="MobiDB-lite"/>
    </source>
</evidence>
<dbReference type="InterPro" id="IPR053265">
    <property type="entry name" value="Serpin"/>
</dbReference>
<proteinExistence type="evidence at transcript level"/>
<organism evidence="4">
    <name type="scientific">Pseudodiaptomus poplesia</name>
    <dbReference type="NCBI Taxonomy" id="213370"/>
    <lineage>
        <taxon>Eukaryota</taxon>
        <taxon>Metazoa</taxon>
        <taxon>Ecdysozoa</taxon>
        <taxon>Arthropoda</taxon>
        <taxon>Crustacea</taxon>
        <taxon>Multicrustacea</taxon>
        <taxon>Hexanauplia</taxon>
        <taxon>Copepoda</taxon>
        <taxon>Calanoida</taxon>
        <taxon>Pseudodiaptomidae</taxon>
        <taxon>Pseudodiaptomus</taxon>
    </lineage>
</organism>
<dbReference type="InterPro" id="IPR036058">
    <property type="entry name" value="Kazal_dom_sf"/>
</dbReference>
<reference evidence="4" key="1">
    <citation type="journal article" date="2017" name="Aquat. Toxicol.">
        <title>Spliced leader-based analyses reveal the effects of polycyclic aromatic hydrocarbons on gene expression in the copepod Pseudodiaptomus poplesia.</title>
        <authorList>
            <person name="Zhuang Y."/>
            <person name="Yang F."/>
            <person name="Xu D."/>
            <person name="Chen H."/>
            <person name="Zhang H."/>
            <person name="Liu G."/>
        </authorList>
    </citation>
    <scope>NUCLEOTIDE SEQUENCE</scope>
</reference>
<dbReference type="PROSITE" id="PS00282">
    <property type="entry name" value="KAZAL_1"/>
    <property type="match status" value="1"/>
</dbReference>
<dbReference type="CDD" id="cd00104">
    <property type="entry name" value="KAZAL_FS"/>
    <property type="match status" value="2"/>
</dbReference>
<keyword evidence="2" id="KW-0732">Signal</keyword>
<sequence>MKVLLVLIFFLQQSHSYSIYGNSIRNPIDYYPQANTWNTDQFWYGHGGRHLQYSLHDLIGMLNKLSFESAFPSHYKNCPPDSECQVALSQIDALFMMLRNCGGGIQCFELYKNFVTGLTSVPLRCLVYQIKDTTSTTTVTTTNPTSTETTTSLTTSASTVDTTPATTSTTTTADTSASIIAGTPITTSTTTTSTSTVRPVCICPLHYDPQCSKDGKTYSNGCFAACQGADIECRSACPCPPTTTASPVVGSTVSPPSCICPQVYEPKCGVDGKTYANGCFAACQGVAVDCHRSCPCFTVVPPGSGYTAD</sequence>
<feature type="region of interest" description="Disordered" evidence="1">
    <location>
        <begin position="137"/>
        <end position="169"/>
    </location>
</feature>
<dbReference type="Pfam" id="PF00050">
    <property type="entry name" value="Kazal_1"/>
    <property type="match status" value="2"/>
</dbReference>
<evidence type="ECO:0000259" key="3">
    <source>
        <dbReference type="PROSITE" id="PS51465"/>
    </source>
</evidence>
<feature type="signal peptide" evidence="2">
    <location>
        <begin position="1"/>
        <end position="16"/>
    </location>
</feature>
<name>A0A1S6GL67_9MAXI</name>
<dbReference type="PANTHER" id="PTHR21131:SF0">
    <property type="entry name" value="GEO10195P1-RELATED"/>
    <property type="match status" value="1"/>
</dbReference>
<evidence type="ECO:0000313" key="4">
    <source>
        <dbReference type="EMBL" id="AQS22608.1"/>
    </source>
</evidence>
<feature type="domain" description="Kazal-like" evidence="3">
    <location>
        <begin position="195"/>
        <end position="241"/>
    </location>
</feature>
<accession>A0A1S6GL67</accession>
<feature type="domain" description="Kazal-like" evidence="3">
    <location>
        <begin position="252"/>
        <end position="298"/>
    </location>
</feature>
<dbReference type="AlphaFoldDB" id="A0A1S6GL67"/>
<feature type="chain" id="PRO_5013363297" evidence="2">
    <location>
        <begin position="17"/>
        <end position="309"/>
    </location>
</feature>
<dbReference type="EMBL" id="KY314174">
    <property type="protein sequence ID" value="AQS22608.1"/>
    <property type="molecule type" value="mRNA"/>
</dbReference>
<protein>
    <submittedName>
        <fullName evidence="4">Serine protease inhibitor-1L</fullName>
    </submittedName>
</protein>
<dbReference type="PROSITE" id="PS51465">
    <property type="entry name" value="KAZAL_2"/>
    <property type="match status" value="2"/>
</dbReference>